<evidence type="ECO:0000313" key="13">
    <source>
        <dbReference type="Proteomes" id="UP000242474"/>
    </source>
</evidence>
<keyword evidence="9" id="KW-0067">ATP-binding</keyword>
<dbReference type="GO" id="GO:0043139">
    <property type="term" value="F:5'-3' DNA helicase activity"/>
    <property type="evidence" value="ECO:0007669"/>
    <property type="project" value="TreeGrafter"/>
</dbReference>
<dbReference type="PANTHER" id="PTHR43788">
    <property type="entry name" value="DNA2/NAM7 HELICASE FAMILY MEMBER"/>
    <property type="match status" value="1"/>
</dbReference>
<dbReference type="InterPro" id="IPR027417">
    <property type="entry name" value="P-loop_NTPase"/>
</dbReference>
<dbReference type="AlphaFoldDB" id="A0A2G5BHW1"/>
<evidence type="ECO:0000313" key="12">
    <source>
        <dbReference type="EMBL" id="PIA18593.1"/>
    </source>
</evidence>
<dbReference type="Pfam" id="PF21138">
    <property type="entry name" value="SMUBP-2_HCS1_1B"/>
    <property type="match status" value="1"/>
</dbReference>
<evidence type="ECO:0000256" key="4">
    <source>
        <dbReference type="ARBA" id="ARBA00012551"/>
    </source>
</evidence>
<evidence type="ECO:0000256" key="1">
    <source>
        <dbReference type="ARBA" id="ARBA00004123"/>
    </source>
</evidence>
<accession>A0A2G5BHW1</accession>
<evidence type="ECO:0000256" key="9">
    <source>
        <dbReference type="ARBA" id="ARBA00022840"/>
    </source>
</evidence>
<dbReference type="Pfam" id="PF13086">
    <property type="entry name" value="AAA_11"/>
    <property type="match status" value="1"/>
</dbReference>
<evidence type="ECO:0000256" key="5">
    <source>
        <dbReference type="ARBA" id="ARBA00022490"/>
    </source>
</evidence>
<keyword evidence="10" id="KW-0539">Nucleus</keyword>
<evidence type="ECO:0000256" key="2">
    <source>
        <dbReference type="ARBA" id="ARBA00004496"/>
    </source>
</evidence>
<dbReference type="GO" id="GO:0005634">
    <property type="term" value="C:nucleus"/>
    <property type="evidence" value="ECO:0007669"/>
    <property type="project" value="UniProtKB-SubCell"/>
</dbReference>
<dbReference type="SMART" id="SM00382">
    <property type="entry name" value="AAA"/>
    <property type="match status" value="1"/>
</dbReference>
<dbReference type="Gene3D" id="2.40.30.270">
    <property type="match status" value="1"/>
</dbReference>
<dbReference type="EMBL" id="KZ303489">
    <property type="protein sequence ID" value="PIA18593.1"/>
    <property type="molecule type" value="Genomic_DNA"/>
</dbReference>
<protein>
    <recommendedName>
        <fullName evidence="4">DNA helicase</fullName>
        <ecNumber evidence="4">3.6.4.12</ecNumber>
    </recommendedName>
</protein>
<dbReference type="CDD" id="cd18808">
    <property type="entry name" value="SF1_C_Upf1"/>
    <property type="match status" value="1"/>
</dbReference>
<dbReference type="OrthoDB" id="6513042at2759"/>
<gene>
    <name evidence="12" type="ORF">COEREDRAFT_85071</name>
</gene>
<dbReference type="InterPro" id="IPR041679">
    <property type="entry name" value="DNA2/NAM7-like_C"/>
</dbReference>
<keyword evidence="8" id="KW-0347">Helicase</keyword>
<name>A0A2G5BHW1_COERN</name>
<dbReference type="GO" id="GO:0003723">
    <property type="term" value="F:RNA binding"/>
    <property type="evidence" value="ECO:0007669"/>
    <property type="project" value="InterPro"/>
</dbReference>
<dbReference type="InterPro" id="IPR047187">
    <property type="entry name" value="SF1_C_Upf1"/>
</dbReference>
<reference evidence="12 13" key="1">
    <citation type="journal article" date="2015" name="Genome Biol. Evol.">
        <title>Phylogenomic analyses indicate that early fungi evolved digesting cell walls of algal ancestors of land plants.</title>
        <authorList>
            <person name="Chang Y."/>
            <person name="Wang S."/>
            <person name="Sekimoto S."/>
            <person name="Aerts A.L."/>
            <person name="Choi C."/>
            <person name="Clum A."/>
            <person name="LaButti K.M."/>
            <person name="Lindquist E.A."/>
            <person name="Yee Ngan C."/>
            <person name="Ohm R.A."/>
            <person name="Salamov A.A."/>
            <person name="Grigoriev I.V."/>
            <person name="Spatafora J.W."/>
            <person name="Berbee M.L."/>
        </authorList>
    </citation>
    <scope>NUCLEOTIDE SEQUENCE [LARGE SCALE GENOMIC DNA]</scope>
    <source>
        <strain evidence="12 13">NRRL 1564</strain>
    </source>
</reference>
<dbReference type="GO" id="GO:0016787">
    <property type="term" value="F:hydrolase activity"/>
    <property type="evidence" value="ECO:0007669"/>
    <property type="project" value="UniProtKB-KW"/>
</dbReference>
<dbReference type="GO" id="GO:0005524">
    <property type="term" value="F:ATP binding"/>
    <property type="evidence" value="ECO:0007669"/>
    <property type="project" value="UniProtKB-KW"/>
</dbReference>
<dbReference type="InterPro" id="IPR041677">
    <property type="entry name" value="DNA2/NAM7_AAA_11"/>
</dbReference>
<dbReference type="PANTHER" id="PTHR43788:SF8">
    <property type="entry name" value="DNA-BINDING PROTEIN SMUBP-2"/>
    <property type="match status" value="1"/>
</dbReference>
<evidence type="ECO:0000256" key="7">
    <source>
        <dbReference type="ARBA" id="ARBA00022801"/>
    </source>
</evidence>
<comment type="similarity">
    <text evidence="3">Belongs to the DNA2/NAM7 helicase family.</text>
</comment>
<dbReference type="SUPFAM" id="SSF52540">
    <property type="entry name" value="P-loop containing nucleoside triphosphate hydrolases"/>
    <property type="match status" value="1"/>
</dbReference>
<dbReference type="EC" id="3.6.4.12" evidence="4"/>
<feature type="domain" description="AAA+ ATPase" evidence="11">
    <location>
        <begin position="210"/>
        <end position="422"/>
    </location>
</feature>
<evidence type="ECO:0000259" key="11">
    <source>
        <dbReference type="SMART" id="SM00382"/>
    </source>
</evidence>
<keyword evidence="13" id="KW-1185">Reference proteome</keyword>
<proteinExistence type="inferred from homology"/>
<sequence>MNQKIEQFANGHAELIANEQDEVDNLQFLLENLRTDELESLGYALVRLKISNDKKWVTGKAMLTLQPPGNGNQLPRSTLRSGEMVELVPPFPPPDPPAAASQGGGSKPLVTGVIQSITDSRITVAMDNGITVPKIWRNRCSIKVRTTDINQQRMLDAITKLKRVKGSRPDLHRVLFGEAPPRFDNIASLDFFDNSLNAEQRCAVNLAVSAREIALIHGPPGTGKTHTLVEVVRQLVAQGKRLLVCGPSNVSVDNLAERVGKFRYIPIVRIGHPARIRKAMLTNSLNSRAQALEGPAIAKQRKDLKLMMSAARMCRNPEEQTELYARAKIMRKTILKHTDRTKRSAVSGAKVVFSTLCGAGGKIDGIGKFDVVIIDESTQSLEGECWIAASKAPKLILAGDHHQLPPTLKSHVNQRARMRNAAAGTISSASTMFERVRSMFGDTVCYMLTTQYRMHFDIMKVPSEYLYESQLVAHSSVTAHVLSDMSMVRKNVDTATPLVLIDTAGADIAESFEPVKWVDTKRLGRSVRVNKSKINAGEAQLAIEHVARLISSGLSAKNIAIISPYSGQVRLLKLLCKRFPAVEIGSVDGFQGCEKEAVILSLVRSNENGEIGFLSEYRRINVAVTRARRHLCMIADSSTIDSNRFLGTLVNQFKAAGKVRAP</sequence>
<dbReference type="InterPro" id="IPR048761">
    <property type="entry name" value="SMUBP-2_HCS1_1B"/>
</dbReference>
<keyword evidence="5" id="KW-0963">Cytoplasm</keyword>
<dbReference type="Gene3D" id="3.40.50.300">
    <property type="entry name" value="P-loop containing nucleotide triphosphate hydrolases"/>
    <property type="match status" value="2"/>
</dbReference>
<evidence type="ECO:0000256" key="6">
    <source>
        <dbReference type="ARBA" id="ARBA00022741"/>
    </source>
</evidence>
<dbReference type="InterPro" id="IPR003593">
    <property type="entry name" value="AAA+_ATPase"/>
</dbReference>
<keyword evidence="7 12" id="KW-0378">Hydrolase</keyword>
<evidence type="ECO:0000256" key="8">
    <source>
        <dbReference type="ARBA" id="ARBA00022806"/>
    </source>
</evidence>
<comment type="subcellular location">
    <subcellularLocation>
        <location evidence="2">Cytoplasm</location>
    </subcellularLocation>
    <subcellularLocation>
        <location evidence="1">Nucleus</location>
    </subcellularLocation>
</comment>
<evidence type="ECO:0000256" key="3">
    <source>
        <dbReference type="ARBA" id="ARBA00007913"/>
    </source>
</evidence>
<dbReference type="Proteomes" id="UP000242474">
    <property type="component" value="Unassembled WGS sequence"/>
</dbReference>
<evidence type="ECO:0000256" key="10">
    <source>
        <dbReference type="ARBA" id="ARBA00023242"/>
    </source>
</evidence>
<organism evidence="12 13">
    <name type="scientific">Coemansia reversa (strain ATCC 12441 / NRRL 1564)</name>
    <dbReference type="NCBI Taxonomy" id="763665"/>
    <lineage>
        <taxon>Eukaryota</taxon>
        <taxon>Fungi</taxon>
        <taxon>Fungi incertae sedis</taxon>
        <taxon>Zoopagomycota</taxon>
        <taxon>Kickxellomycotina</taxon>
        <taxon>Kickxellomycetes</taxon>
        <taxon>Kickxellales</taxon>
        <taxon>Kickxellaceae</taxon>
        <taxon>Coemansia</taxon>
    </lineage>
</organism>
<dbReference type="Pfam" id="PF13087">
    <property type="entry name" value="AAA_12"/>
    <property type="match status" value="1"/>
</dbReference>
<dbReference type="GO" id="GO:0005737">
    <property type="term" value="C:cytoplasm"/>
    <property type="evidence" value="ECO:0007669"/>
    <property type="project" value="UniProtKB-SubCell"/>
</dbReference>
<dbReference type="InterPro" id="IPR050534">
    <property type="entry name" value="Coronavir_polyprotein_1ab"/>
</dbReference>
<keyword evidence="6" id="KW-0547">Nucleotide-binding</keyword>